<evidence type="ECO:0000313" key="14">
    <source>
        <dbReference type="Proteomes" id="UP001595798"/>
    </source>
</evidence>
<dbReference type="InterPro" id="IPR003538">
    <property type="entry name" value="TonB"/>
</dbReference>
<comment type="function">
    <text evidence="10">Interacts with outer membrane receptor proteins that carry out high-affinity binding and energy dependent uptake into the periplasmic space of specific substrates. It could act to transduce energy from the cytoplasmic membrane to specific energy-requiring processes in the outer membrane, resulting in the release into the periplasm of ligands bound by these outer membrane proteins.</text>
</comment>
<evidence type="ECO:0000256" key="9">
    <source>
        <dbReference type="ARBA" id="ARBA00023136"/>
    </source>
</evidence>
<feature type="compositionally biased region" description="Polar residues" evidence="11">
    <location>
        <begin position="135"/>
        <end position="144"/>
    </location>
</feature>
<keyword evidence="6" id="KW-0812">Transmembrane</keyword>
<evidence type="ECO:0000256" key="5">
    <source>
        <dbReference type="ARBA" id="ARBA00022519"/>
    </source>
</evidence>
<dbReference type="SUPFAM" id="SSF74653">
    <property type="entry name" value="TolA/TonB C-terminal domain"/>
    <property type="match status" value="1"/>
</dbReference>
<name>A0ABV8QJC4_9GAMM</name>
<feature type="region of interest" description="Disordered" evidence="11">
    <location>
        <begin position="40"/>
        <end position="161"/>
    </location>
</feature>
<evidence type="ECO:0000313" key="13">
    <source>
        <dbReference type="EMBL" id="MFC4259822.1"/>
    </source>
</evidence>
<feature type="compositionally biased region" description="Pro residues" evidence="11">
    <location>
        <begin position="87"/>
        <end position="99"/>
    </location>
</feature>
<dbReference type="Gene3D" id="3.30.1150.10">
    <property type="match status" value="1"/>
</dbReference>
<evidence type="ECO:0000256" key="4">
    <source>
        <dbReference type="ARBA" id="ARBA00022475"/>
    </source>
</evidence>
<keyword evidence="8" id="KW-1133">Transmembrane helix</keyword>
<feature type="compositionally biased region" description="Pro residues" evidence="11">
    <location>
        <begin position="113"/>
        <end position="125"/>
    </location>
</feature>
<reference evidence="14" key="1">
    <citation type="journal article" date="2019" name="Int. J. Syst. Evol. Microbiol.">
        <title>The Global Catalogue of Microorganisms (GCM) 10K type strain sequencing project: providing services to taxonomists for standard genome sequencing and annotation.</title>
        <authorList>
            <consortium name="The Broad Institute Genomics Platform"/>
            <consortium name="The Broad Institute Genome Sequencing Center for Infectious Disease"/>
            <person name="Wu L."/>
            <person name="Ma J."/>
        </authorList>
    </citation>
    <scope>NUCLEOTIDE SEQUENCE [LARGE SCALE GENOMIC DNA]</scope>
    <source>
        <strain evidence="14">CECT 7297</strain>
    </source>
</reference>
<evidence type="ECO:0000256" key="11">
    <source>
        <dbReference type="SAM" id="MobiDB-lite"/>
    </source>
</evidence>
<comment type="similarity">
    <text evidence="2 10">Belongs to the TonB family.</text>
</comment>
<evidence type="ECO:0000259" key="12">
    <source>
        <dbReference type="PROSITE" id="PS52015"/>
    </source>
</evidence>
<dbReference type="InterPro" id="IPR051045">
    <property type="entry name" value="TonB-dependent_transducer"/>
</dbReference>
<dbReference type="Pfam" id="PF03544">
    <property type="entry name" value="TonB_C"/>
    <property type="match status" value="1"/>
</dbReference>
<evidence type="ECO:0000256" key="8">
    <source>
        <dbReference type="ARBA" id="ARBA00022989"/>
    </source>
</evidence>
<keyword evidence="3 10" id="KW-0813">Transport</keyword>
<keyword evidence="14" id="KW-1185">Reference proteome</keyword>
<keyword evidence="5 10" id="KW-0997">Cell inner membrane</keyword>
<dbReference type="InterPro" id="IPR006260">
    <property type="entry name" value="TonB/TolA_C"/>
</dbReference>
<comment type="caution">
    <text evidence="13">The sequence shown here is derived from an EMBL/GenBank/DDBJ whole genome shotgun (WGS) entry which is preliminary data.</text>
</comment>
<accession>A0ABV8QJC4</accession>
<dbReference type="PRINTS" id="PR01374">
    <property type="entry name" value="TONBPROTEIN"/>
</dbReference>
<dbReference type="PROSITE" id="PS52015">
    <property type="entry name" value="TONB_CTD"/>
    <property type="match status" value="1"/>
</dbReference>
<evidence type="ECO:0000256" key="10">
    <source>
        <dbReference type="RuleBase" id="RU362123"/>
    </source>
</evidence>
<keyword evidence="4 10" id="KW-1003">Cell membrane</keyword>
<dbReference type="InterPro" id="IPR037682">
    <property type="entry name" value="TonB_C"/>
</dbReference>
<feature type="domain" description="TonB C-terminal" evidence="12">
    <location>
        <begin position="166"/>
        <end position="258"/>
    </location>
</feature>
<evidence type="ECO:0000256" key="1">
    <source>
        <dbReference type="ARBA" id="ARBA00004383"/>
    </source>
</evidence>
<keyword evidence="10" id="KW-0735">Signal-anchor</keyword>
<gene>
    <name evidence="13" type="ORF">ACFOZ5_12350</name>
</gene>
<evidence type="ECO:0000256" key="2">
    <source>
        <dbReference type="ARBA" id="ARBA00006555"/>
    </source>
</evidence>
<evidence type="ECO:0000256" key="6">
    <source>
        <dbReference type="ARBA" id="ARBA00022692"/>
    </source>
</evidence>
<dbReference type="RefSeq" id="WP_379887729.1">
    <property type="nucleotide sequence ID" value="NZ_JBHSDI010000015.1"/>
</dbReference>
<evidence type="ECO:0000256" key="7">
    <source>
        <dbReference type="ARBA" id="ARBA00022927"/>
    </source>
</evidence>
<dbReference type="Proteomes" id="UP001595798">
    <property type="component" value="Unassembled WGS sequence"/>
</dbReference>
<comment type="subcellular location">
    <subcellularLocation>
        <location evidence="1 10">Cell inner membrane</location>
        <topology evidence="1 10">Single-pass membrane protein</topology>
        <orientation evidence="1 10">Periplasmic side</orientation>
    </subcellularLocation>
</comment>
<proteinExistence type="inferred from homology"/>
<evidence type="ECO:0000256" key="3">
    <source>
        <dbReference type="ARBA" id="ARBA00022448"/>
    </source>
</evidence>
<dbReference type="NCBIfam" id="TIGR01352">
    <property type="entry name" value="tonB_Cterm"/>
    <property type="match status" value="1"/>
</dbReference>
<keyword evidence="9" id="KW-0472">Membrane</keyword>
<sequence>MLFSALAHVVVLTALVIQVHEADVQVEQHESATLNLTVAQTVPPAPSPPPEAASVVEPLPKVTPEPVVAAHKPSSASSPEDVEPASKPEPAPSPQPKARPQPSVKEPESPRADPAPPVSEVPQPKPESAARPQVANVSAASSNVPEAPEASPAPRTEVPDSQARERYLEALATRIHQQKFYPRLSRRFGEQGRVVVSFVIQRSGELSDIRVVESSGYPGLDDAAIEALRRVSPFTKIPASVGQDVWPIRLPVEFSLSR</sequence>
<protein>
    <recommendedName>
        <fullName evidence="10">Protein TonB</fullName>
    </recommendedName>
</protein>
<dbReference type="EMBL" id="JBHSDI010000015">
    <property type="protein sequence ID" value="MFC4259822.1"/>
    <property type="molecule type" value="Genomic_DNA"/>
</dbReference>
<dbReference type="PANTHER" id="PTHR33446:SF2">
    <property type="entry name" value="PROTEIN TONB"/>
    <property type="match status" value="1"/>
</dbReference>
<keyword evidence="7 10" id="KW-0653">Protein transport</keyword>
<dbReference type="PANTHER" id="PTHR33446">
    <property type="entry name" value="PROTEIN TONB-RELATED"/>
    <property type="match status" value="1"/>
</dbReference>
<organism evidence="13 14">
    <name type="scientific">Marinobacter lacisalsi</name>
    <dbReference type="NCBI Taxonomy" id="475979"/>
    <lineage>
        <taxon>Bacteria</taxon>
        <taxon>Pseudomonadati</taxon>
        <taxon>Pseudomonadota</taxon>
        <taxon>Gammaproteobacteria</taxon>
        <taxon>Pseudomonadales</taxon>
        <taxon>Marinobacteraceae</taxon>
        <taxon>Marinobacter</taxon>
    </lineage>
</organism>